<dbReference type="OrthoDB" id="9621509at2759"/>
<feature type="compositionally biased region" description="Basic and acidic residues" evidence="1">
    <location>
        <begin position="191"/>
        <end position="210"/>
    </location>
</feature>
<feature type="region of interest" description="Disordered" evidence="1">
    <location>
        <begin position="191"/>
        <end position="230"/>
    </location>
</feature>
<evidence type="ECO:0000256" key="1">
    <source>
        <dbReference type="SAM" id="MobiDB-lite"/>
    </source>
</evidence>
<evidence type="ECO:0000259" key="3">
    <source>
        <dbReference type="Pfam" id="PF16564"/>
    </source>
</evidence>
<name>A0A8D2DL87_SCIVU</name>
<protein>
    <submittedName>
        <fullName evidence="4">Uncharacterized protein</fullName>
    </submittedName>
</protein>
<organism evidence="4 5">
    <name type="scientific">Sciurus vulgaris</name>
    <name type="common">Eurasian red squirrel</name>
    <dbReference type="NCBI Taxonomy" id="55149"/>
    <lineage>
        <taxon>Eukaryota</taxon>
        <taxon>Metazoa</taxon>
        <taxon>Chordata</taxon>
        <taxon>Craniata</taxon>
        <taxon>Vertebrata</taxon>
        <taxon>Euteleostomi</taxon>
        <taxon>Mammalia</taxon>
        <taxon>Eutheria</taxon>
        <taxon>Euarchontoglires</taxon>
        <taxon>Glires</taxon>
        <taxon>Rodentia</taxon>
        <taxon>Sciuromorpha</taxon>
        <taxon>Sciuridae</taxon>
        <taxon>Sciurinae</taxon>
        <taxon>Sciurini</taxon>
        <taxon>Sciurus</taxon>
    </lineage>
</organism>
<proteinExistence type="predicted"/>
<dbReference type="Proteomes" id="UP000694564">
    <property type="component" value="Chromosome 16"/>
</dbReference>
<sequence>MQFLGPPPRPGKLKRNMIPQNLQRRQEVHVTKAKRRAGVDSALPMRLTSCIFQRPVTRVSPHPGSEVRCSQSEQSLQRPQQLYACRRLQGLQAHDSAGELLSSFDFIHPLKIIAVGNLGASVGRAAAGGPHLFLEPAGQPPCWKRAIPGGGLCHSPSLYSQPVTCADVRRQMWKVKKLRKKLAEALMADRLSREAERTRSQDSRSSHEMGTEGAAEGKNLQVDLPFNVNP</sequence>
<feature type="domain" description="Methyl-CpG binding protein 2/3 C-terminal" evidence="2">
    <location>
        <begin position="98"/>
        <end position="186"/>
    </location>
</feature>
<dbReference type="Pfam" id="PF14048">
    <property type="entry name" value="MBD_C"/>
    <property type="match status" value="1"/>
</dbReference>
<accession>A0A8D2DL87</accession>
<feature type="domain" description="Methyl-CpG-binding" evidence="3">
    <location>
        <begin position="23"/>
        <end position="93"/>
    </location>
</feature>
<evidence type="ECO:0000259" key="2">
    <source>
        <dbReference type="Pfam" id="PF14048"/>
    </source>
</evidence>
<dbReference type="AlphaFoldDB" id="A0A8D2DL87"/>
<dbReference type="InterPro" id="IPR025884">
    <property type="entry name" value="MeCpG-bd_2/3_C_dom"/>
</dbReference>
<dbReference type="GO" id="GO:0005634">
    <property type="term" value="C:nucleus"/>
    <property type="evidence" value="ECO:0007669"/>
    <property type="project" value="UniProtKB-ARBA"/>
</dbReference>
<reference evidence="4" key="2">
    <citation type="submission" date="2025-09" db="UniProtKB">
        <authorList>
            <consortium name="Ensembl"/>
        </authorList>
    </citation>
    <scope>IDENTIFICATION</scope>
</reference>
<dbReference type="GeneTree" id="ENSGT00950000183005"/>
<evidence type="ECO:0000313" key="4">
    <source>
        <dbReference type="Ensembl" id="ENSSVLP00005026467.1"/>
    </source>
</evidence>
<keyword evidence="5" id="KW-1185">Reference proteome</keyword>
<dbReference type="InterPro" id="IPR032343">
    <property type="entry name" value="MBD2/MBD3_p55-bd"/>
</dbReference>
<dbReference type="Pfam" id="PF16564">
    <property type="entry name" value="MBDa"/>
    <property type="match status" value="1"/>
</dbReference>
<reference evidence="4" key="1">
    <citation type="submission" date="2025-08" db="UniProtKB">
        <authorList>
            <consortium name="Ensembl"/>
        </authorList>
    </citation>
    <scope>IDENTIFICATION</scope>
</reference>
<evidence type="ECO:0000313" key="5">
    <source>
        <dbReference type="Proteomes" id="UP000694564"/>
    </source>
</evidence>
<dbReference type="Ensembl" id="ENSSVLT00005029425.1">
    <property type="protein sequence ID" value="ENSSVLP00005026467.1"/>
    <property type="gene ID" value="ENSSVLG00005020978.1"/>
</dbReference>